<feature type="transmembrane region" description="Helical" evidence="1">
    <location>
        <begin position="66"/>
        <end position="88"/>
    </location>
</feature>
<evidence type="ECO:0000313" key="3">
    <source>
        <dbReference type="Proteomes" id="UP000646053"/>
    </source>
</evidence>
<comment type="caution">
    <text evidence="2">The sequence shown here is derived from an EMBL/GenBank/DDBJ whole genome shotgun (WGS) entry which is preliminary data.</text>
</comment>
<feature type="transmembrane region" description="Helical" evidence="1">
    <location>
        <begin position="6"/>
        <end position="25"/>
    </location>
</feature>
<proteinExistence type="predicted"/>
<organism evidence="2 3">
    <name type="scientific">Myxacorys almedinensis A</name>
    <dbReference type="NCBI Taxonomy" id="2690445"/>
    <lineage>
        <taxon>Bacteria</taxon>
        <taxon>Bacillati</taxon>
        <taxon>Cyanobacteriota</taxon>
        <taxon>Cyanophyceae</taxon>
        <taxon>Leptolyngbyales</taxon>
        <taxon>Leptolyngbyaceae</taxon>
        <taxon>Myxacorys</taxon>
        <taxon>Myxacorys almedinensis</taxon>
    </lineage>
</organism>
<feature type="transmembrane region" description="Helical" evidence="1">
    <location>
        <begin position="37"/>
        <end position="60"/>
    </location>
</feature>
<keyword evidence="1" id="KW-1133">Transmembrane helix</keyword>
<dbReference type="InterPro" id="IPR009324">
    <property type="entry name" value="DUF981"/>
</dbReference>
<dbReference type="AlphaFoldDB" id="A0A8J7Z8T9"/>
<protein>
    <submittedName>
        <fullName evidence="2">DUF981 family protein</fullName>
    </submittedName>
</protein>
<dbReference type="Proteomes" id="UP000646053">
    <property type="component" value="Unassembled WGS sequence"/>
</dbReference>
<keyword evidence="1" id="KW-0472">Membrane</keyword>
<feature type="transmembrane region" description="Helical" evidence="1">
    <location>
        <begin position="153"/>
        <end position="175"/>
    </location>
</feature>
<gene>
    <name evidence="2" type="ORF">GS601_14680</name>
</gene>
<evidence type="ECO:0000256" key="1">
    <source>
        <dbReference type="SAM" id="Phobius"/>
    </source>
</evidence>
<dbReference type="EMBL" id="WVIE01000016">
    <property type="protein sequence ID" value="NDJ18523.1"/>
    <property type="molecule type" value="Genomic_DNA"/>
</dbReference>
<evidence type="ECO:0000313" key="2">
    <source>
        <dbReference type="EMBL" id="NDJ18523.1"/>
    </source>
</evidence>
<keyword evidence="3" id="KW-1185">Reference proteome</keyword>
<feature type="transmembrane region" description="Helical" evidence="1">
    <location>
        <begin position="95"/>
        <end position="114"/>
    </location>
</feature>
<feature type="transmembrane region" description="Helical" evidence="1">
    <location>
        <begin position="120"/>
        <end position="141"/>
    </location>
</feature>
<name>A0A8J7Z8T9_9CYAN</name>
<sequence length="200" mass="21483">MFIDYITLMLINLAAGLFLLAAYVYQGLDDPIQKRWVPGFGVVGAIALVTGLHMTFTWAVPGSYNIAFGETSVMFGILFTATAWALAVGWELITLAIYGFFAGLATLVIGIRLINLGLTQMPLVSGAGFILTGLGGIFAVPTLHWKSQRSLRIVGAIILVLAALIFAVIGLRAYWSHLEGFSTWKPLPMRLVPPSSPGSP</sequence>
<dbReference type="Pfam" id="PF06168">
    <property type="entry name" value="DUF981"/>
    <property type="match status" value="1"/>
</dbReference>
<reference evidence="2" key="1">
    <citation type="submission" date="2019-12" db="EMBL/GenBank/DDBJ databases">
        <title>High-Quality draft genome sequences of three cyanobacteria isolated from the limestone walls of the Old Cathedral of Coimbra.</title>
        <authorList>
            <person name="Tiago I."/>
            <person name="Soares F."/>
            <person name="Portugal A."/>
        </authorList>
    </citation>
    <scope>NUCLEOTIDE SEQUENCE</scope>
    <source>
        <strain evidence="2">A</strain>
    </source>
</reference>
<keyword evidence="1" id="KW-0812">Transmembrane</keyword>
<accession>A0A8J7Z8T9</accession>